<accession>A0A426ZF01</accession>
<dbReference type="AlphaFoldDB" id="A0A426ZF01"/>
<dbReference type="Proteomes" id="UP000287651">
    <property type="component" value="Unassembled WGS sequence"/>
</dbReference>
<protein>
    <submittedName>
        <fullName evidence="1">Uncharacterized protein</fullName>
    </submittedName>
</protein>
<sequence length="87" mass="9885">MIETKSLSELVRTKSTLETVGTESPLELVRTESPLELVRTKSPLEMCSVLRVGEISLLTPRLPWRTLRFIIRHSRYHAHVTGDGRAT</sequence>
<name>A0A426ZF01_ENSVE</name>
<evidence type="ECO:0000313" key="1">
    <source>
        <dbReference type="EMBL" id="RRT62547.1"/>
    </source>
</evidence>
<comment type="caution">
    <text evidence="1">The sequence shown here is derived from an EMBL/GenBank/DDBJ whole genome shotgun (WGS) entry which is preliminary data.</text>
</comment>
<gene>
    <name evidence="1" type="ORF">B296_00026842</name>
</gene>
<dbReference type="EMBL" id="AMZH03006938">
    <property type="protein sequence ID" value="RRT62547.1"/>
    <property type="molecule type" value="Genomic_DNA"/>
</dbReference>
<proteinExistence type="predicted"/>
<organism evidence="1 2">
    <name type="scientific">Ensete ventricosum</name>
    <name type="common">Abyssinian banana</name>
    <name type="synonym">Musa ensete</name>
    <dbReference type="NCBI Taxonomy" id="4639"/>
    <lineage>
        <taxon>Eukaryota</taxon>
        <taxon>Viridiplantae</taxon>
        <taxon>Streptophyta</taxon>
        <taxon>Embryophyta</taxon>
        <taxon>Tracheophyta</taxon>
        <taxon>Spermatophyta</taxon>
        <taxon>Magnoliopsida</taxon>
        <taxon>Liliopsida</taxon>
        <taxon>Zingiberales</taxon>
        <taxon>Musaceae</taxon>
        <taxon>Ensete</taxon>
    </lineage>
</organism>
<evidence type="ECO:0000313" key="2">
    <source>
        <dbReference type="Proteomes" id="UP000287651"/>
    </source>
</evidence>
<reference evidence="1 2" key="1">
    <citation type="journal article" date="2014" name="Agronomy (Basel)">
        <title>A Draft Genome Sequence for Ensete ventricosum, the Drought-Tolerant Tree Against Hunger.</title>
        <authorList>
            <person name="Harrison J."/>
            <person name="Moore K.A."/>
            <person name="Paszkiewicz K."/>
            <person name="Jones T."/>
            <person name="Grant M."/>
            <person name="Ambacheew D."/>
            <person name="Muzemil S."/>
            <person name="Studholme D.J."/>
        </authorList>
    </citation>
    <scope>NUCLEOTIDE SEQUENCE [LARGE SCALE GENOMIC DNA]</scope>
</reference>